<proteinExistence type="predicted"/>
<comment type="caution">
    <text evidence="1">The sequence shown here is derived from an EMBL/GenBank/DDBJ whole genome shotgun (WGS) entry which is preliminary data.</text>
</comment>
<keyword evidence="2" id="KW-1185">Reference proteome</keyword>
<organism evidence="1 2">
    <name type="scientific">Meloidogyne enterolobii</name>
    <name type="common">Root-knot nematode worm</name>
    <name type="synonym">Meloidogyne mayaguensis</name>
    <dbReference type="NCBI Taxonomy" id="390850"/>
    <lineage>
        <taxon>Eukaryota</taxon>
        <taxon>Metazoa</taxon>
        <taxon>Ecdysozoa</taxon>
        <taxon>Nematoda</taxon>
        <taxon>Chromadorea</taxon>
        <taxon>Rhabditida</taxon>
        <taxon>Tylenchina</taxon>
        <taxon>Tylenchomorpha</taxon>
        <taxon>Tylenchoidea</taxon>
        <taxon>Meloidogynidae</taxon>
        <taxon>Meloidogyninae</taxon>
        <taxon>Meloidogyne</taxon>
    </lineage>
</organism>
<accession>A0ACB0Z237</accession>
<sequence>MEALRDIHPLCAIVRSSRISAKFCWTISRDFIVASTQFWNCFSEFRGSFMGMGNCLFCCKINSASVHDWVNCRWKAWDILNYS</sequence>
<reference evidence="1" key="1">
    <citation type="submission" date="2023-11" db="EMBL/GenBank/DDBJ databases">
        <authorList>
            <person name="Poullet M."/>
        </authorList>
    </citation>
    <scope>NUCLEOTIDE SEQUENCE</scope>
    <source>
        <strain evidence="1">E1834</strain>
    </source>
</reference>
<dbReference type="Proteomes" id="UP001497535">
    <property type="component" value="Unassembled WGS sequence"/>
</dbReference>
<gene>
    <name evidence="1" type="ORF">MENTE1834_LOCUS19647</name>
</gene>
<evidence type="ECO:0000313" key="1">
    <source>
        <dbReference type="EMBL" id="CAK5073007.1"/>
    </source>
</evidence>
<dbReference type="EMBL" id="CAVMJV010000023">
    <property type="protein sequence ID" value="CAK5073007.1"/>
    <property type="molecule type" value="Genomic_DNA"/>
</dbReference>
<name>A0ACB0Z237_MELEN</name>
<protein>
    <submittedName>
        <fullName evidence="1">Uncharacterized protein</fullName>
    </submittedName>
</protein>
<evidence type="ECO:0000313" key="2">
    <source>
        <dbReference type="Proteomes" id="UP001497535"/>
    </source>
</evidence>